<reference evidence="2 3" key="1">
    <citation type="submission" date="2019-11" db="EMBL/GenBank/DDBJ databases">
        <title>Draft genome sequences of five Paenibacillus species of dairy origin.</title>
        <authorList>
            <person name="Olajide A.M."/>
            <person name="Chen S."/>
            <person name="Lapointe G."/>
        </authorList>
    </citation>
    <scope>NUCLEOTIDE SEQUENCE [LARGE SCALE GENOMIC DNA]</scope>
    <source>
        <strain evidence="2 3">2CS3</strain>
    </source>
</reference>
<accession>A0A7X2Z7N9</accession>
<proteinExistence type="predicted"/>
<keyword evidence="3" id="KW-1185">Reference proteome</keyword>
<keyword evidence="1" id="KW-1133">Transmembrane helix</keyword>
<dbReference type="EMBL" id="WNZX01000001">
    <property type="protein sequence ID" value="MUG69188.1"/>
    <property type="molecule type" value="Genomic_DNA"/>
</dbReference>
<dbReference type="RefSeq" id="WP_127607097.1">
    <property type="nucleotide sequence ID" value="NZ_JARTHJ010000254.1"/>
</dbReference>
<keyword evidence="1" id="KW-0812">Transmembrane</keyword>
<keyword evidence="1" id="KW-0472">Membrane</keyword>
<dbReference type="Proteomes" id="UP000450917">
    <property type="component" value="Unassembled WGS sequence"/>
</dbReference>
<comment type="caution">
    <text evidence="2">The sequence shown here is derived from an EMBL/GenBank/DDBJ whole genome shotgun (WGS) entry which is preliminary data.</text>
</comment>
<organism evidence="2 3">
    <name type="scientific">Paenibacillus validus</name>
    <dbReference type="NCBI Taxonomy" id="44253"/>
    <lineage>
        <taxon>Bacteria</taxon>
        <taxon>Bacillati</taxon>
        <taxon>Bacillota</taxon>
        <taxon>Bacilli</taxon>
        <taxon>Bacillales</taxon>
        <taxon>Paenibacillaceae</taxon>
        <taxon>Paenibacillus</taxon>
    </lineage>
</organism>
<evidence type="ECO:0000313" key="3">
    <source>
        <dbReference type="Proteomes" id="UP000450917"/>
    </source>
</evidence>
<protein>
    <submittedName>
        <fullName evidence="2">Uncharacterized protein</fullName>
    </submittedName>
</protein>
<evidence type="ECO:0000313" key="2">
    <source>
        <dbReference type="EMBL" id="MUG69188.1"/>
    </source>
</evidence>
<dbReference type="AlphaFoldDB" id="A0A7X2Z7N9"/>
<feature type="transmembrane region" description="Helical" evidence="1">
    <location>
        <begin position="172"/>
        <end position="195"/>
    </location>
</feature>
<feature type="transmembrane region" description="Helical" evidence="1">
    <location>
        <begin position="85"/>
        <end position="106"/>
    </location>
</feature>
<gene>
    <name evidence="2" type="ORF">GNP93_00715</name>
</gene>
<feature type="transmembrane region" description="Helical" evidence="1">
    <location>
        <begin position="43"/>
        <end position="64"/>
    </location>
</feature>
<name>A0A7X2Z7N9_9BACL</name>
<evidence type="ECO:0000256" key="1">
    <source>
        <dbReference type="SAM" id="Phobius"/>
    </source>
</evidence>
<feature type="transmembrane region" description="Helical" evidence="1">
    <location>
        <begin position="207"/>
        <end position="228"/>
    </location>
</feature>
<sequence length="260" mass="29986">MNGKAKNRNNRRSLAHMSTLNVNILHFRKPWVTAWWSAAFPGFGHLLLGNHFKGAILIVWEVLINMQSHINGAMVLSIHGKYKQAALIINPRWVLLYIAVYIYAIWDSYRTTIEQNKVFTLAERENAPIIRFQMNSLAVQYLDLRSPWLAMVWSLLMPGLGQMYLHRIPTGFLLLIGWIVMAINSNFMECLLLTIESWGRIHSPMDPQWSLFMPSIYGFAAFDAYVYAVENNKLFEKAQRQWLEEEYQTLGFSIKSGAGG</sequence>